<evidence type="ECO:0000256" key="1">
    <source>
        <dbReference type="ARBA" id="ARBA00010702"/>
    </source>
</evidence>
<keyword evidence="2" id="KW-0378">Hydrolase</keyword>
<keyword evidence="4" id="KW-1185">Reference proteome</keyword>
<dbReference type="Pfam" id="PF03747">
    <property type="entry name" value="ADP_ribosyl_GH"/>
    <property type="match status" value="1"/>
</dbReference>
<dbReference type="RefSeq" id="WP_286286833.1">
    <property type="nucleotide sequence ID" value="NZ_JASXSZ010000001.1"/>
</dbReference>
<gene>
    <name evidence="3" type="ORF">QSV35_03730</name>
</gene>
<dbReference type="InterPro" id="IPR036705">
    <property type="entry name" value="Ribosyl_crysJ1_sf"/>
</dbReference>
<name>A0ABT7MVE7_9MICO</name>
<organism evidence="3 4">
    <name type="scientific">Microbacterium candidum</name>
    <dbReference type="NCBI Taxonomy" id="3041922"/>
    <lineage>
        <taxon>Bacteria</taxon>
        <taxon>Bacillati</taxon>
        <taxon>Actinomycetota</taxon>
        <taxon>Actinomycetes</taxon>
        <taxon>Micrococcales</taxon>
        <taxon>Microbacteriaceae</taxon>
        <taxon>Microbacterium</taxon>
    </lineage>
</organism>
<accession>A0ABT7MVE7</accession>
<dbReference type="Gene3D" id="1.10.4080.10">
    <property type="entry name" value="ADP-ribosylation/Crystallin J1"/>
    <property type="match status" value="1"/>
</dbReference>
<dbReference type="InterPro" id="IPR005502">
    <property type="entry name" value="Ribosyl_crysJ1"/>
</dbReference>
<evidence type="ECO:0000313" key="4">
    <source>
        <dbReference type="Proteomes" id="UP001235064"/>
    </source>
</evidence>
<reference evidence="3 4" key="1">
    <citation type="submission" date="2023-06" db="EMBL/GenBank/DDBJ databases">
        <title>Microbacterium sp. nov., isolated from a waste landfill.</title>
        <authorList>
            <person name="Wen W."/>
        </authorList>
    </citation>
    <scope>NUCLEOTIDE SEQUENCE [LARGE SCALE GENOMIC DNA]</scope>
    <source>
        <strain evidence="3 4">ASV49</strain>
    </source>
</reference>
<evidence type="ECO:0000313" key="3">
    <source>
        <dbReference type="EMBL" id="MDL9978432.1"/>
    </source>
</evidence>
<dbReference type="EMBL" id="JASXSZ010000001">
    <property type="protein sequence ID" value="MDL9978432.1"/>
    <property type="molecule type" value="Genomic_DNA"/>
</dbReference>
<dbReference type="SUPFAM" id="SSF101478">
    <property type="entry name" value="ADP-ribosylglycohydrolase"/>
    <property type="match status" value="1"/>
</dbReference>
<dbReference type="PANTHER" id="PTHR16222:SF24">
    <property type="entry name" value="ADP-RIBOSYLHYDROLASE ARH3"/>
    <property type="match status" value="1"/>
</dbReference>
<protein>
    <submittedName>
        <fullName evidence="3">ADP-ribosylglycohydrolase family protein</fullName>
    </submittedName>
</protein>
<dbReference type="Proteomes" id="UP001235064">
    <property type="component" value="Unassembled WGS sequence"/>
</dbReference>
<evidence type="ECO:0000256" key="2">
    <source>
        <dbReference type="ARBA" id="ARBA00022801"/>
    </source>
</evidence>
<comment type="similarity">
    <text evidence="1">Belongs to the ADP-ribosylglycohydrolase family.</text>
</comment>
<dbReference type="PANTHER" id="PTHR16222">
    <property type="entry name" value="ADP-RIBOSYLGLYCOHYDROLASE"/>
    <property type="match status" value="1"/>
</dbReference>
<comment type="caution">
    <text evidence="3">The sequence shown here is derived from an EMBL/GenBank/DDBJ whole genome shotgun (WGS) entry which is preliminary data.</text>
</comment>
<sequence length="354" mass="36120">MTAPLDGPAADVSALEDRVLGVLLGAAIGDAMGAATELRTREQIVEHFGGEVTSFVVPPDDTFARGCPPGQVTDDFSQAYHLARTIVARGGETSWDTGRDAILAWWADERYQRFAGPTTRASVLRLAGEEVETPFFRYRGGQATNGAAMRIAPVGCVAENVTDALHSAIAVSLPTHDNHLAAAAAAIVAIGVNVGLSHVPHGDETPFALVAMTCAAFAGPASRAAETATHIVPGASLAARIELAIEVARDSVDVQHAAARIAAVVGCGLMANEAVPAAVGILSVAPDAMSAVTAAVNAGDDTDTVATIVGALAGSVAGSRAFPRELAETVVRVNDMDLAGLARDLVAVRHLGAA</sequence>
<proteinExistence type="inferred from homology"/>
<dbReference type="InterPro" id="IPR050792">
    <property type="entry name" value="ADP-ribosylglycohydrolase"/>
</dbReference>